<name>A0AAE9XSC5_9PROT</name>
<dbReference type="Gene3D" id="1.25.40.80">
    <property type="match status" value="1"/>
</dbReference>
<dbReference type="EMBL" id="CP116805">
    <property type="protein sequence ID" value="WCL55477.1"/>
    <property type="molecule type" value="Genomic_DNA"/>
</dbReference>
<feature type="site" description="Electron transfer via tryptophanyl radical" evidence="9">
    <location>
        <position position="363"/>
    </location>
</feature>
<feature type="binding site" evidence="8">
    <location>
        <begin position="376"/>
        <end position="378"/>
    </location>
    <ligand>
        <name>FAD</name>
        <dbReference type="ChEBI" id="CHEBI:57692"/>
    </ligand>
</feature>
<dbReference type="PANTHER" id="PTHR11455:SF9">
    <property type="entry name" value="CRYPTOCHROME CIRCADIAN CLOCK 5 ISOFORM X1"/>
    <property type="match status" value="1"/>
</dbReference>
<dbReference type="KEGG" id="gso:PH603_06855"/>
<feature type="site" description="Electron transfer via tryptophanyl radical" evidence="9">
    <location>
        <position position="309"/>
    </location>
</feature>
<dbReference type="Pfam" id="PF03441">
    <property type="entry name" value="FAD_binding_7"/>
    <property type="match status" value="1"/>
</dbReference>
<dbReference type="InterPro" id="IPR018394">
    <property type="entry name" value="DNA_photolyase_1_CS_C"/>
</dbReference>
<reference evidence="12" key="1">
    <citation type="submission" date="2023-01" db="EMBL/GenBank/DDBJ databases">
        <title>The genome sequence of Kordiimonadaceae bacterium 6D33.</title>
        <authorList>
            <person name="Liu Y."/>
        </authorList>
    </citation>
    <scope>NUCLEOTIDE SEQUENCE</scope>
    <source>
        <strain evidence="12">6D33</strain>
    </source>
</reference>
<feature type="site" description="Electron transfer via tryptophanyl radical" evidence="9">
    <location>
        <position position="386"/>
    </location>
</feature>
<dbReference type="InterPro" id="IPR036134">
    <property type="entry name" value="Crypto/Photolyase_FAD-like_sf"/>
</dbReference>
<proteinExistence type="inferred from homology"/>
<sequence length="481" mass="53222">MLTTALYLVTAQSLRLDDNPALAAAAREADHIVPAYIHDETRPRPTGGAAKWWLHHALADHARDLARAGAPLVLRHGALLTEVEKLVAETGARTLYLQHDPTPGMHAVEDALHHWAEENGIVCRRFGGHLLFDPVEIRTGAGKPYSVFTPFWRACIELGPRAPIPAPEKLSAPDNMPATLSLDALGLLPRGVDWTGGIAATWEPGETAAHKRLDHFIEAGLRGYGHDRDFPALEDGTTTLSPYLRFGNISPRRLFARLADIAAMEPALAQGAAHVQRELGWREFCWHLAVAKPDLATRPIREDFTAFPWHEPDPADLKRWQRGQTGFPIIDAGMRQLWQTGWMHNRVRMIVASFLAKDMLTDWRHGEAWFWDTLVDADAASNPANWQWVAGCGADAAPFFRIFNPTLQSAKFDGTGDYIRRFVPELANLPDAHIHEPHTAPAGVLHASGVALGRTYPLPMLDRSMARARALDAYQARGTTP</sequence>
<evidence type="ECO:0000256" key="9">
    <source>
        <dbReference type="PIRSR" id="PIRSR602081-2"/>
    </source>
</evidence>
<dbReference type="GO" id="GO:0003677">
    <property type="term" value="F:DNA binding"/>
    <property type="evidence" value="ECO:0007669"/>
    <property type="project" value="TreeGrafter"/>
</dbReference>
<evidence type="ECO:0000256" key="4">
    <source>
        <dbReference type="ARBA" id="ARBA00022630"/>
    </source>
</evidence>
<evidence type="ECO:0000256" key="3">
    <source>
        <dbReference type="ARBA" id="ARBA00014046"/>
    </source>
</evidence>
<evidence type="ECO:0000259" key="11">
    <source>
        <dbReference type="PROSITE" id="PS51645"/>
    </source>
</evidence>
<keyword evidence="13" id="KW-1185">Reference proteome</keyword>
<evidence type="ECO:0000256" key="1">
    <source>
        <dbReference type="ARBA" id="ARBA00001932"/>
    </source>
</evidence>
<dbReference type="SUPFAM" id="SSF52425">
    <property type="entry name" value="Cryptochrome/photolyase, N-terminal domain"/>
    <property type="match status" value="1"/>
</dbReference>
<dbReference type="InterPro" id="IPR036155">
    <property type="entry name" value="Crypto/Photolyase_N_sf"/>
</dbReference>
<comment type="catalytic activity">
    <reaction evidence="7">
        <text>cyclobutadipyrimidine (in DNA) = 2 pyrimidine residues (in DNA).</text>
        <dbReference type="EC" id="4.1.99.3"/>
    </reaction>
</comment>
<dbReference type="Gene3D" id="1.10.579.10">
    <property type="entry name" value="DNA Cyclobutane Dipyrimidine Photolyase, subunit A, domain 3"/>
    <property type="match status" value="1"/>
</dbReference>
<evidence type="ECO:0000256" key="6">
    <source>
        <dbReference type="ARBA" id="ARBA00022991"/>
    </source>
</evidence>
<dbReference type="EC" id="4.1.99.3" evidence="2"/>
<dbReference type="FunFam" id="1.10.579.10:FF:000003">
    <property type="entry name" value="Deoxyribodipyrimidine photo-lyase"/>
    <property type="match status" value="1"/>
</dbReference>
<comment type="cofactor">
    <cofactor evidence="8">
        <name>FAD</name>
        <dbReference type="ChEBI" id="CHEBI:57692"/>
    </cofactor>
    <text evidence="8">Binds 1 FAD per subunit.</text>
</comment>
<keyword evidence="6 10" id="KW-0157">Chromophore</keyword>
<keyword evidence="4 8" id="KW-0285">Flavoprotein</keyword>
<dbReference type="GO" id="GO:0003904">
    <property type="term" value="F:deoxyribodipyrimidine photo-lyase activity"/>
    <property type="evidence" value="ECO:0007669"/>
    <property type="project" value="UniProtKB-EC"/>
</dbReference>
<comment type="cofactor">
    <cofactor evidence="1">
        <name>(6R)-5,10-methylene-5,6,7,8-tetrahydrofolate</name>
        <dbReference type="ChEBI" id="CHEBI:15636"/>
    </cofactor>
</comment>
<organism evidence="12 13">
    <name type="scientific">Gimibacter soli</name>
    <dbReference type="NCBI Taxonomy" id="3024400"/>
    <lineage>
        <taxon>Bacteria</taxon>
        <taxon>Pseudomonadati</taxon>
        <taxon>Pseudomonadota</taxon>
        <taxon>Alphaproteobacteria</taxon>
        <taxon>Kordiimonadales</taxon>
        <taxon>Temperatibacteraceae</taxon>
        <taxon>Gimibacter</taxon>
    </lineage>
</organism>
<comment type="similarity">
    <text evidence="10">Belongs to the DNA photolyase family.</text>
</comment>
<dbReference type="InterPro" id="IPR006050">
    <property type="entry name" value="DNA_photolyase_N"/>
</dbReference>
<accession>A0AAE9XSC5</accession>
<feature type="binding site" evidence="8">
    <location>
        <begin position="237"/>
        <end position="241"/>
    </location>
    <ligand>
        <name>FAD</name>
        <dbReference type="ChEBI" id="CHEBI:57692"/>
    </ligand>
</feature>
<dbReference type="InterPro" id="IPR002081">
    <property type="entry name" value="Cryptochrome/DNA_photolyase_1"/>
</dbReference>
<gene>
    <name evidence="12" type="ORF">PH603_06855</name>
</gene>
<dbReference type="Pfam" id="PF00875">
    <property type="entry name" value="DNA_photolyase"/>
    <property type="match status" value="1"/>
</dbReference>
<evidence type="ECO:0000313" key="12">
    <source>
        <dbReference type="EMBL" id="WCL55477.1"/>
    </source>
</evidence>
<dbReference type="Gene3D" id="3.40.50.620">
    <property type="entry name" value="HUPs"/>
    <property type="match status" value="1"/>
</dbReference>
<dbReference type="InterPro" id="IPR014729">
    <property type="entry name" value="Rossmann-like_a/b/a_fold"/>
</dbReference>
<dbReference type="RefSeq" id="WP_289505292.1">
    <property type="nucleotide sequence ID" value="NZ_CP116805.1"/>
</dbReference>
<dbReference type="PROSITE" id="PS51645">
    <property type="entry name" value="PHR_CRY_ALPHA_BETA"/>
    <property type="match status" value="1"/>
</dbReference>
<dbReference type="GO" id="GO:0071949">
    <property type="term" value="F:FAD binding"/>
    <property type="evidence" value="ECO:0007669"/>
    <property type="project" value="TreeGrafter"/>
</dbReference>
<keyword evidence="5 8" id="KW-0274">FAD</keyword>
<evidence type="ECO:0000256" key="8">
    <source>
        <dbReference type="PIRSR" id="PIRSR602081-1"/>
    </source>
</evidence>
<dbReference type="Proteomes" id="UP001217500">
    <property type="component" value="Chromosome"/>
</dbReference>
<dbReference type="GO" id="GO:0000719">
    <property type="term" value="P:photoreactive repair"/>
    <property type="evidence" value="ECO:0007669"/>
    <property type="project" value="UniProtKB-ARBA"/>
</dbReference>
<dbReference type="SUPFAM" id="SSF48173">
    <property type="entry name" value="Cryptochrome/photolyase FAD-binding domain"/>
    <property type="match status" value="1"/>
</dbReference>
<protein>
    <recommendedName>
        <fullName evidence="3">Deoxyribodipyrimidine photo-lyase</fullName>
        <ecNumber evidence="2">4.1.99.3</ecNumber>
    </recommendedName>
</protein>
<dbReference type="PROSITE" id="PS00394">
    <property type="entry name" value="DNA_PHOTOLYASES_1_1"/>
    <property type="match status" value="1"/>
</dbReference>
<feature type="domain" description="Photolyase/cryptochrome alpha/beta" evidence="11">
    <location>
        <begin position="4"/>
        <end position="131"/>
    </location>
</feature>
<dbReference type="InterPro" id="IPR005101">
    <property type="entry name" value="Cryptochr/Photolyase_FAD-bd"/>
</dbReference>
<dbReference type="GO" id="GO:0009416">
    <property type="term" value="P:response to light stimulus"/>
    <property type="evidence" value="ECO:0007669"/>
    <property type="project" value="TreeGrafter"/>
</dbReference>
<evidence type="ECO:0000256" key="7">
    <source>
        <dbReference type="ARBA" id="ARBA00033999"/>
    </source>
</evidence>
<dbReference type="PRINTS" id="PR00147">
    <property type="entry name" value="DNAPHOTLYASE"/>
</dbReference>
<evidence type="ECO:0000256" key="5">
    <source>
        <dbReference type="ARBA" id="ARBA00022827"/>
    </source>
</evidence>
<dbReference type="PANTHER" id="PTHR11455">
    <property type="entry name" value="CRYPTOCHROME"/>
    <property type="match status" value="1"/>
</dbReference>
<feature type="binding site" evidence="8">
    <location>
        <position position="224"/>
    </location>
    <ligand>
        <name>FAD</name>
        <dbReference type="ChEBI" id="CHEBI:57692"/>
    </ligand>
</feature>
<evidence type="ECO:0000256" key="2">
    <source>
        <dbReference type="ARBA" id="ARBA00013149"/>
    </source>
</evidence>
<evidence type="ECO:0000256" key="10">
    <source>
        <dbReference type="RuleBase" id="RU004182"/>
    </source>
</evidence>
<evidence type="ECO:0000313" key="13">
    <source>
        <dbReference type="Proteomes" id="UP001217500"/>
    </source>
</evidence>
<dbReference type="AlphaFoldDB" id="A0AAE9XSC5"/>